<proteinExistence type="predicted"/>
<comment type="caution">
    <text evidence="3">The sequence shown here is derived from an EMBL/GenBank/DDBJ whole genome shotgun (WGS) entry which is preliminary data.</text>
</comment>
<evidence type="ECO:0000313" key="3">
    <source>
        <dbReference type="EMBL" id="NNH21776.1"/>
    </source>
</evidence>
<evidence type="ECO:0000256" key="1">
    <source>
        <dbReference type="SAM" id="MobiDB-lite"/>
    </source>
</evidence>
<feature type="region of interest" description="Disordered" evidence="1">
    <location>
        <begin position="1"/>
        <end position="37"/>
    </location>
</feature>
<feature type="compositionally biased region" description="Low complexity" evidence="1">
    <location>
        <begin position="1"/>
        <end position="33"/>
    </location>
</feature>
<dbReference type="EMBL" id="JABEMA010000008">
    <property type="protein sequence ID" value="NNH21776.1"/>
    <property type="molecule type" value="Genomic_DNA"/>
</dbReference>
<name>A0A849BQF6_9ACTN</name>
<feature type="transmembrane region" description="Helical" evidence="2">
    <location>
        <begin position="101"/>
        <end position="124"/>
    </location>
</feature>
<dbReference type="AlphaFoldDB" id="A0A849BQF6"/>
<dbReference type="Proteomes" id="UP000555552">
    <property type="component" value="Unassembled WGS sequence"/>
</dbReference>
<feature type="transmembrane region" description="Helical" evidence="2">
    <location>
        <begin position="136"/>
        <end position="156"/>
    </location>
</feature>
<sequence length="181" mass="17392">PTDPTAPDTAAGGATTTGPATGAAARPAGTATDLDGDGVVDGAEDGDVLVVEDERSGGGSAGPGLALAGLLTGLLALFFAGTESAVRECTPDPVGAVATGVDGYLTALLLAVVAVVLSAVGIALSRSSRWGGAVGVAGVVVGVLVVVVWLLSVWVLSADPVDIATLTSQEQGLPLQGFGCA</sequence>
<protein>
    <submittedName>
        <fullName evidence="3">Uncharacterized protein</fullName>
    </submittedName>
</protein>
<keyword evidence="2" id="KW-0812">Transmembrane</keyword>
<keyword evidence="4" id="KW-1185">Reference proteome</keyword>
<feature type="transmembrane region" description="Helical" evidence="2">
    <location>
        <begin position="64"/>
        <end position="81"/>
    </location>
</feature>
<organism evidence="3 4">
    <name type="scientific">Pseudokineococcus marinus</name>
    <dbReference type="NCBI Taxonomy" id="351215"/>
    <lineage>
        <taxon>Bacteria</taxon>
        <taxon>Bacillati</taxon>
        <taxon>Actinomycetota</taxon>
        <taxon>Actinomycetes</taxon>
        <taxon>Kineosporiales</taxon>
        <taxon>Kineosporiaceae</taxon>
        <taxon>Pseudokineococcus</taxon>
    </lineage>
</organism>
<keyword evidence="2" id="KW-0472">Membrane</keyword>
<reference evidence="3 4" key="1">
    <citation type="submission" date="2020-05" db="EMBL/GenBank/DDBJ databases">
        <title>MicrobeNet Type strains.</title>
        <authorList>
            <person name="Nicholson A.C."/>
        </authorList>
    </citation>
    <scope>NUCLEOTIDE SEQUENCE [LARGE SCALE GENOMIC DNA]</scope>
    <source>
        <strain evidence="3 4">JCM 14547</strain>
    </source>
</reference>
<evidence type="ECO:0000256" key="2">
    <source>
        <dbReference type="SAM" id="Phobius"/>
    </source>
</evidence>
<keyword evidence="2" id="KW-1133">Transmembrane helix</keyword>
<evidence type="ECO:0000313" key="4">
    <source>
        <dbReference type="Proteomes" id="UP000555552"/>
    </source>
</evidence>
<gene>
    <name evidence="3" type="ORF">HLB09_01470</name>
</gene>
<feature type="non-terminal residue" evidence="3">
    <location>
        <position position="1"/>
    </location>
</feature>
<accession>A0A849BQF6</accession>